<evidence type="ECO:0000256" key="9">
    <source>
        <dbReference type="ARBA" id="ARBA00022833"/>
    </source>
</evidence>
<comment type="cofactor">
    <cofactor evidence="1">
        <name>Ca(2+)</name>
        <dbReference type="ChEBI" id="CHEBI:29108"/>
    </cofactor>
</comment>
<dbReference type="InterPro" id="IPR001818">
    <property type="entry name" value="Pept_M10_metallopeptidase"/>
</dbReference>
<sequence length="1633" mass="164635">MFFGLISNRSGGTSNGLLEAFEGFTGQTERFIGVGEAVEPVENASFGAIASYQVCACCARFHGPTSEADGGGGPVFGLNNDDRGVFGPNGKPSLSSTDAGAQITRGNQSWATALGTAATVTYAFRDSVTTMPEGTTGFSQFNATQIAAGVLAFSAWSDVANVTFQRVQDVGSEFSNNATILLGNYNSGQDGAAAFAYLPGGMPGGASAGDVRGDVWINSSLSYNALPVQQGYGQLTLLHEIGHAIGLSHPAAYNAGSGGTITYEASAIYYEDSLQYSVMSYFSEAFTGADSRTDGGGPRRYSSAPLLDDISAAQRLYGANMTTRTGDTVYGFNSNAGRLWYGANNELSPLIFCAWDAGGTDTFDFSGYLNNGQIIDLRQGSFSSVGGLIGNVSIALGAVIENAIGGSGFDTFRGNSANNRFTLNGGSDIVDGGLGTDTVVFSAARSAYTITWNGQTGTVSGNGQNVTVTNVEFLQFTDQTIAAAPTGGLVVGGDITNETITGTALADVIGGLGGTDTLNGLAGNDNLNGGSGDDAVNGGDGDDILIGALGNDALNGGAGTDTADYAGAGAGVTVNLAAGSSSGGGGFDTLSEIENVTGSVYADTLTGDGNANVLRGGGGIDTLSGGGGADQLYAGAPGEGGGAPDIVKGNDTANNTRETAVSLTGAFDLRADQAIASSTTIPHATVLATTHGGVEYYAITVVAGETVTFDIDGASFDSTLRLMTSAGDELATNDDNNADGSGGTDSLITYTFGSAGTYYIQVARWLSNVGETFTSGPPPAGQTYRLNVSSPSQTPVPMTLVGSTLNGDAGADTLIGGAGVDVLNGGADDDTLTGAGGADTINGGDGTDTAVYVGMRSAYTISVSGGVTTIAGPDGTDTVSNVERLQFSDGLFDATGAPLPTGPINGTSGSDSLTGTAAANVMNGLEGNDFLNALAGDDTLNGGEGDDFLTGGEGSDALNGDNGVDTASYLTSATGVEVYLDSGVSWDGTSTDFLNSIENVSGSGHSDYFVGNAGANALTGEAGDDFLYGLAGDDLLTGGTGVDRLFGGDGIDTITYANAGAGVEIYLDNGISWDGTSMDFLESIENVTGSIFSDYMVGTAAANTFIGSAGADYLYGMAGDDLLVGGMGVDRLVGGDGVDTITYADSGAGVEVYLDNGISWDGTSMDFIETVENVTGSNHADYFVGTTAANTLIGGAGNDFLYGMAGDDLLVGGTGVDRLTGGDGIDTITYAGSAAGVEVYLDNGISWDGTSMDFLETVENVTGSDHADYFVGAAAANILIGGAGNDFLSGMAGDDILNGGSGVDRLVGGDGVDTITYAGSATGVEIYLDSQVTWDGTSTDFLETVENATGSDHADYLAGSAGANVLNGGGGDDIMSGGAADDTLNGGDGTDRAVYSGNRAAYTISVSGGVTTITGPDGTDTLTNVERLQFADGLFDIGGNPVAAPASTMPQVLPALAEDKATVGPEVLPTAPGDFTKQDDAEVLPVMSDDSVKADAAQVLPGEATDVTTPGRDQFARADFGTRDGDTAETLFLFDGSANDGYLFAMNDGVSPEVLPALDDGFVLTGKFDELPPVMPTMDEFDTGLISLTEMEHARELMMALIRENPLNGFGDSLTVLDDWSGVAAPSKDDVFG</sequence>
<dbReference type="SUPFAM" id="SSF51120">
    <property type="entry name" value="beta-Roll"/>
    <property type="match status" value="9"/>
</dbReference>
<dbReference type="SMART" id="SM00235">
    <property type="entry name" value="ZnMc"/>
    <property type="match status" value="1"/>
</dbReference>
<evidence type="ECO:0000313" key="13">
    <source>
        <dbReference type="Proteomes" id="UP001156921"/>
    </source>
</evidence>
<evidence type="ECO:0000313" key="12">
    <source>
        <dbReference type="EMBL" id="GLS00207.1"/>
    </source>
</evidence>
<keyword evidence="7" id="KW-0677">Repeat</keyword>
<protein>
    <recommendedName>
        <fullName evidence="11">Peptidase metallopeptidase domain-containing protein</fullName>
    </recommendedName>
</protein>
<comment type="similarity">
    <text evidence="3">Belongs to the peptidase M10B family.</text>
</comment>
<dbReference type="Gene3D" id="3.40.390.10">
    <property type="entry name" value="Collagenase (Catalytic Domain)"/>
    <property type="match status" value="1"/>
</dbReference>
<dbReference type="CDD" id="cd04277">
    <property type="entry name" value="ZnMc_serralysin_like"/>
    <property type="match status" value="1"/>
</dbReference>
<reference evidence="13" key="1">
    <citation type="journal article" date="2019" name="Int. J. Syst. Evol. Microbiol.">
        <title>The Global Catalogue of Microorganisms (GCM) 10K type strain sequencing project: providing services to taxonomists for standard genome sequencing and annotation.</title>
        <authorList>
            <consortium name="The Broad Institute Genomics Platform"/>
            <consortium name="The Broad Institute Genome Sequencing Center for Infectious Disease"/>
            <person name="Wu L."/>
            <person name="Ma J."/>
        </authorList>
    </citation>
    <scope>NUCLEOTIDE SEQUENCE [LARGE SCALE GENOMIC DNA]</scope>
    <source>
        <strain evidence="13">NBRC 110107</strain>
    </source>
</reference>
<dbReference type="Pfam" id="PF00353">
    <property type="entry name" value="HemolysinCabind"/>
    <property type="match status" value="12"/>
</dbReference>
<evidence type="ECO:0000256" key="2">
    <source>
        <dbReference type="ARBA" id="ARBA00004613"/>
    </source>
</evidence>
<dbReference type="InterPro" id="IPR013858">
    <property type="entry name" value="Peptidase_M10B_C"/>
</dbReference>
<accession>A0ABQ6BFK5</accession>
<keyword evidence="8" id="KW-0378">Hydrolase</keyword>
<dbReference type="Gene3D" id="2.150.10.10">
    <property type="entry name" value="Serralysin-like metalloprotease, C-terminal"/>
    <property type="match status" value="9"/>
</dbReference>
<proteinExistence type="inferred from homology"/>
<evidence type="ECO:0000256" key="4">
    <source>
        <dbReference type="ARBA" id="ARBA00022525"/>
    </source>
</evidence>
<dbReference type="PANTHER" id="PTHR38340:SF1">
    <property type="entry name" value="S-LAYER PROTEIN"/>
    <property type="match status" value="1"/>
</dbReference>
<dbReference type="InterPro" id="IPR001343">
    <property type="entry name" value="Hemolysn_Ca-bd"/>
</dbReference>
<evidence type="ECO:0000256" key="6">
    <source>
        <dbReference type="ARBA" id="ARBA00022723"/>
    </source>
</evidence>
<dbReference type="PRINTS" id="PR00313">
    <property type="entry name" value="CABNDNGRPT"/>
</dbReference>
<evidence type="ECO:0000256" key="10">
    <source>
        <dbReference type="SAM" id="MobiDB-lite"/>
    </source>
</evidence>
<keyword evidence="5" id="KW-0645">Protease</keyword>
<evidence type="ECO:0000259" key="11">
    <source>
        <dbReference type="SMART" id="SM00235"/>
    </source>
</evidence>
<feature type="domain" description="Peptidase metallopeptidase" evidence="11">
    <location>
        <begin position="118"/>
        <end position="284"/>
    </location>
</feature>
<dbReference type="InterPro" id="IPR018511">
    <property type="entry name" value="Hemolysin-typ_Ca-bd_CS"/>
</dbReference>
<dbReference type="InterPro" id="IPR024079">
    <property type="entry name" value="MetalloPept_cat_dom_sf"/>
</dbReference>
<dbReference type="Pfam" id="PF04151">
    <property type="entry name" value="PPC"/>
    <property type="match status" value="1"/>
</dbReference>
<evidence type="ECO:0000256" key="3">
    <source>
        <dbReference type="ARBA" id="ARBA00009490"/>
    </source>
</evidence>
<evidence type="ECO:0000256" key="8">
    <source>
        <dbReference type="ARBA" id="ARBA00022801"/>
    </source>
</evidence>
<dbReference type="EMBL" id="BSOY01000002">
    <property type="protein sequence ID" value="GLS00207.1"/>
    <property type="molecule type" value="Genomic_DNA"/>
</dbReference>
<dbReference type="SUPFAM" id="SSF55486">
    <property type="entry name" value="Metalloproteases ('zincins'), catalytic domain"/>
    <property type="match status" value="1"/>
</dbReference>
<keyword evidence="6" id="KW-0479">Metal-binding</keyword>
<dbReference type="Pfam" id="PF08548">
    <property type="entry name" value="Peptidase_M10_C"/>
    <property type="match status" value="1"/>
</dbReference>
<comment type="subcellular location">
    <subcellularLocation>
        <location evidence="2">Secreted</location>
    </subcellularLocation>
</comment>
<dbReference type="RefSeq" id="WP_284220189.1">
    <property type="nucleotide sequence ID" value="NZ_BSOY01000002.1"/>
</dbReference>
<dbReference type="Pfam" id="PF00413">
    <property type="entry name" value="Peptidase_M10"/>
    <property type="match status" value="1"/>
</dbReference>
<keyword evidence="4" id="KW-0964">Secreted</keyword>
<dbReference type="PANTHER" id="PTHR38340">
    <property type="entry name" value="S-LAYER PROTEIN"/>
    <property type="match status" value="1"/>
</dbReference>
<gene>
    <name evidence="12" type="ORF">GCM10007859_02110</name>
</gene>
<comment type="caution">
    <text evidence="12">The sequence shown here is derived from an EMBL/GenBank/DDBJ whole genome shotgun (WGS) entry which is preliminary data.</text>
</comment>
<dbReference type="Gene3D" id="2.60.120.380">
    <property type="match status" value="1"/>
</dbReference>
<dbReference type="PROSITE" id="PS00330">
    <property type="entry name" value="HEMOLYSIN_CALCIUM"/>
    <property type="match status" value="11"/>
</dbReference>
<dbReference type="InterPro" id="IPR011049">
    <property type="entry name" value="Serralysin-like_metalloprot_C"/>
</dbReference>
<dbReference type="Proteomes" id="UP001156921">
    <property type="component" value="Unassembled WGS sequence"/>
</dbReference>
<name>A0ABQ6BFK5_9CAUL</name>
<keyword evidence="9" id="KW-0862">Zinc</keyword>
<dbReference type="InterPro" id="IPR050557">
    <property type="entry name" value="RTX_toxin/Mannuronan_C5-epim"/>
</dbReference>
<organism evidence="12 13">
    <name type="scientific">Brevundimonas denitrificans</name>
    <dbReference type="NCBI Taxonomy" id="1443434"/>
    <lineage>
        <taxon>Bacteria</taxon>
        <taxon>Pseudomonadati</taxon>
        <taxon>Pseudomonadota</taxon>
        <taxon>Alphaproteobacteria</taxon>
        <taxon>Caulobacterales</taxon>
        <taxon>Caulobacteraceae</taxon>
        <taxon>Brevundimonas</taxon>
    </lineage>
</organism>
<evidence type="ECO:0000256" key="7">
    <source>
        <dbReference type="ARBA" id="ARBA00022737"/>
    </source>
</evidence>
<feature type="region of interest" description="Disordered" evidence="10">
    <location>
        <begin position="633"/>
        <end position="652"/>
    </location>
</feature>
<evidence type="ECO:0000256" key="5">
    <source>
        <dbReference type="ARBA" id="ARBA00022670"/>
    </source>
</evidence>
<evidence type="ECO:0000256" key="1">
    <source>
        <dbReference type="ARBA" id="ARBA00001913"/>
    </source>
</evidence>
<dbReference type="InterPro" id="IPR034033">
    <property type="entry name" value="Serralysin-like"/>
</dbReference>
<dbReference type="InterPro" id="IPR007280">
    <property type="entry name" value="Peptidase_C_arc/bac"/>
</dbReference>
<dbReference type="InterPro" id="IPR006026">
    <property type="entry name" value="Peptidase_Metallo"/>
</dbReference>
<keyword evidence="13" id="KW-1185">Reference proteome</keyword>